<organism evidence="1">
    <name type="scientific">marine sediment metagenome</name>
    <dbReference type="NCBI Taxonomy" id="412755"/>
    <lineage>
        <taxon>unclassified sequences</taxon>
        <taxon>metagenomes</taxon>
        <taxon>ecological metagenomes</taxon>
    </lineage>
</organism>
<gene>
    <name evidence="1" type="ORF">LCGC14_0538730</name>
</gene>
<accession>A0A0F9V1R0</accession>
<reference evidence="1" key="1">
    <citation type="journal article" date="2015" name="Nature">
        <title>Complex archaea that bridge the gap between prokaryotes and eukaryotes.</title>
        <authorList>
            <person name="Spang A."/>
            <person name="Saw J.H."/>
            <person name="Jorgensen S.L."/>
            <person name="Zaremba-Niedzwiedzka K."/>
            <person name="Martijn J."/>
            <person name="Lind A.E."/>
            <person name="van Eijk R."/>
            <person name="Schleper C."/>
            <person name="Guy L."/>
            <person name="Ettema T.J."/>
        </authorList>
    </citation>
    <scope>NUCLEOTIDE SEQUENCE</scope>
</reference>
<dbReference type="EMBL" id="LAZR01000715">
    <property type="protein sequence ID" value="KKN59783.1"/>
    <property type="molecule type" value="Genomic_DNA"/>
</dbReference>
<protein>
    <submittedName>
        <fullName evidence="1">Uncharacterized protein</fullName>
    </submittedName>
</protein>
<name>A0A0F9V1R0_9ZZZZ</name>
<dbReference type="AlphaFoldDB" id="A0A0F9V1R0"/>
<evidence type="ECO:0000313" key="1">
    <source>
        <dbReference type="EMBL" id="KKN59783.1"/>
    </source>
</evidence>
<proteinExistence type="predicted"/>
<sequence length="59" mass="6805">MDNYELDTLRTKLLSDGYTVKYLDHVYARGFLVDGEAGVEFELRRLDLTTKLTDILVAH</sequence>
<comment type="caution">
    <text evidence="1">The sequence shown here is derived from an EMBL/GenBank/DDBJ whole genome shotgun (WGS) entry which is preliminary data.</text>
</comment>